<organism evidence="2 3">
    <name type="scientific">Lagenidium giganteum</name>
    <dbReference type="NCBI Taxonomy" id="4803"/>
    <lineage>
        <taxon>Eukaryota</taxon>
        <taxon>Sar</taxon>
        <taxon>Stramenopiles</taxon>
        <taxon>Oomycota</taxon>
        <taxon>Peronosporomycetes</taxon>
        <taxon>Pythiales</taxon>
        <taxon>Pythiaceae</taxon>
    </lineage>
</organism>
<name>A0AAV2YPQ1_9STRA</name>
<dbReference type="AlphaFoldDB" id="A0AAV2YPQ1"/>
<feature type="compositionally biased region" description="Low complexity" evidence="1">
    <location>
        <begin position="17"/>
        <end position="31"/>
    </location>
</feature>
<gene>
    <name evidence="2" type="ORF">N0F65_012038</name>
</gene>
<dbReference type="Proteomes" id="UP001146120">
    <property type="component" value="Unassembled WGS sequence"/>
</dbReference>
<evidence type="ECO:0000313" key="2">
    <source>
        <dbReference type="EMBL" id="DAZ96935.1"/>
    </source>
</evidence>
<reference evidence="2" key="2">
    <citation type="journal article" date="2023" name="Microbiol Resour">
        <title>Decontamination and Annotation of the Draft Genome Sequence of the Oomycete Lagenidium giganteum ARSEF 373.</title>
        <authorList>
            <person name="Morgan W.R."/>
            <person name="Tartar A."/>
        </authorList>
    </citation>
    <scope>NUCLEOTIDE SEQUENCE</scope>
    <source>
        <strain evidence="2">ARSEF 373</strain>
    </source>
</reference>
<protein>
    <submittedName>
        <fullName evidence="2">Uncharacterized protein</fullName>
    </submittedName>
</protein>
<proteinExistence type="predicted"/>
<feature type="region of interest" description="Disordered" evidence="1">
    <location>
        <begin position="363"/>
        <end position="429"/>
    </location>
</feature>
<reference evidence="2" key="1">
    <citation type="submission" date="2022-11" db="EMBL/GenBank/DDBJ databases">
        <authorList>
            <person name="Morgan W.R."/>
            <person name="Tartar A."/>
        </authorList>
    </citation>
    <scope>NUCLEOTIDE SEQUENCE</scope>
    <source>
        <strain evidence="2">ARSEF 373</strain>
    </source>
</reference>
<evidence type="ECO:0000313" key="3">
    <source>
        <dbReference type="Proteomes" id="UP001146120"/>
    </source>
</evidence>
<sequence length="429" mass="47948">MAEPHQVQPRTEPAPSPTKRSSSKASSVVSRRSSRHGSVGDPTVVKELSKKYESPFDASLAAARKRSQQEKLWEMFATYALQLSCEDPTRMRLANVIKMLQDCGVIDGSSTEEAKLIEKEVLIVCGAFMKSHPNDRDGTKKLSFSAFLALLNHFARMSGDQDATRAYDSLVRTCLEKQPKPRVRVAIAKDLQECKKVLQQFEEPLSKMFLYYAGISLAKLEKIDPKMAQLSPPHMGYAECVTFGRKYGIIAHGVMTTTEFATIYIDSLVKAPADEYGRVLSYEGFTEMLVRVARKVSPVEHIPPEKKLKGLFQLMWLASASSSPRDLKITDVLKTDRINVTKLFLIHFEKHWKKDQYQNYVGSRVSGDEDTDSGDSFTRLQSSGDLGSSPPPSPKSKSTRRLSLCVQSPGKPKEDLKPAVSGRRFTMQT</sequence>
<evidence type="ECO:0000256" key="1">
    <source>
        <dbReference type="SAM" id="MobiDB-lite"/>
    </source>
</evidence>
<accession>A0AAV2YPQ1</accession>
<comment type="caution">
    <text evidence="2">The sequence shown here is derived from an EMBL/GenBank/DDBJ whole genome shotgun (WGS) entry which is preliminary data.</text>
</comment>
<dbReference type="Gene3D" id="1.10.238.10">
    <property type="entry name" value="EF-hand"/>
    <property type="match status" value="1"/>
</dbReference>
<dbReference type="EMBL" id="DAKRPA010000151">
    <property type="protein sequence ID" value="DAZ96935.1"/>
    <property type="molecule type" value="Genomic_DNA"/>
</dbReference>
<feature type="region of interest" description="Disordered" evidence="1">
    <location>
        <begin position="1"/>
        <end position="46"/>
    </location>
</feature>
<keyword evidence="3" id="KW-1185">Reference proteome</keyword>